<reference evidence="1" key="1">
    <citation type="submission" date="2022-06" db="EMBL/GenBank/DDBJ databases">
        <authorList>
            <person name="Legras J.-L."/>
            <person name="Devillers H."/>
            <person name="Grondin C."/>
        </authorList>
    </citation>
    <scope>NUCLEOTIDE SEQUENCE</scope>
    <source>
        <strain evidence="1">CLIB 1444</strain>
    </source>
</reference>
<evidence type="ECO:0000313" key="2">
    <source>
        <dbReference type="Proteomes" id="UP001152531"/>
    </source>
</evidence>
<sequence>MSIMVRRSGRKVKQVEYIEGEDSDSGSESEYEEVKRRKIKSRPPKSTGRTVSDTFIENQLYQSLSNPEASIDELAIQWIEDYEKDEENDENLAITELINLILRCCGCLHLFQPHDLVNLESAGDTVAELVIVFEDQGTHEYPFVSNHKDSRFFKTNVLEFFEKLTSICHNKELLYKSFEHSEESLSSPLITKVFTWLLSLSICTIRPLRYISTLILMKIQTELTLIAKEICENIEITQNQLTNSKKSKRSKQERIAIIDTNLKRLNHQKSTIIEYFNDITQSTFVNRYRDIDPLIRQECMAALSDWMINFPEFFFQSTYLRHIGWLLSDPNNKVRSEASKSLLKLYKHTNGENIMDSGFRQFTERFKPSIFKICYNDNEPSVRTNLLQVLGELFKLEYLSYDECITVISTFFQLIKYGTDFSKSNQEKMVQEVGKFINIVNIGRFQQLKDQFDGLMACEGFDVNEGLKFNTLIEIFKHASSSVEQMSIKVHENYPVVAIFKTLYPLAFYHKSWEFIIKYLLVDIDGIEMDPELREILDLDTIDKGFLLQIFHGSLKFMVNRKKADNEIDDIKNFLPKLMPDLNQLLSVVTKNDGLLDVFISIWNTILGDVNNIHNVYATFQGENVVDLYNKINTSILRVLKGDVVFDNVDHFLKVMFSGYMTSEIKNCADEVLKSLVDICNSGLESSSPFSKLVDPLSKINTLGSFTDITDYVEQSSTEVLPVIDVVKLRIDELDFNTSTSENLNQMNEFFKQFLDTVLIVSSSKLETLIGTENQSFFDINRMFDNYNEIFDTLLKLFGDADVLVEEYVNDSSREEYVNELNQFRTIVMIKLIDLVVGLRRFFMKFNNSNSFQHFNEFFNNHKTLSTLVKDIPVQFQNKLMSLFVLKEKKLMSIELEDYNESRHEGQLENARAAQKAYEMKNSADNDLIVYTVKLFGLLNEGLVDESVLDRIKLNKDSIGGFYRTIVQRYEDKLARVEPEVRSADNQAVSTVQSTDPPIQPTQDNSDSYQ</sequence>
<accession>A0ACA9Y5B7</accession>
<protein>
    <submittedName>
        <fullName evidence="1">Uncharacterized protein</fullName>
    </submittedName>
</protein>
<dbReference type="Proteomes" id="UP001152531">
    <property type="component" value="Unassembled WGS sequence"/>
</dbReference>
<dbReference type="EMBL" id="CALSDN010000003">
    <property type="protein sequence ID" value="CAH6720195.1"/>
    <property type="molecule type" value="Genomic_DNA"/>
</dbReference>
<name>A0ACA9Y5B7_9ASCO</name>
<organism evidence="1 2">
    <name type="scientific">[Candida] jaroonii</name>
    <dbReference type="NCBI Taxonomy" id="467808"/>
    <lineage>
        <taxon>Eukaryota</taxon>
        <taxon>Fungi</taxon>
        <taxon>Dikarya</taxon>
        <taxon>Ascomycota</taxon>
        <taxon>Saccharomycotina</taxon>
        <taxon>Pichiomycetes</taxon>
        <taxon>Debaryomycetaceae</taxon>
        <taxon>Yamadazyma</taxon>
    </lineage>
</organism>
<evidence type="ECO:0000313" key="1">
    <source>
        <dbReference type="EMBL" id="CAH6720195.1"/>
    </source>
</evidence>
<proteinExistence type="predicted"/>
<gene>
    <name evidence="1" type="ORF">CLIB1444_03S06524</name>
</gene>
<comment type="caution">
    <text evidence="1">The sequence shown here is derived from an EMBL/GenBank/DDBJ whole genome shotgun (WGS) entry which is preliminary data.</text>
</comment>
<keyword evidence="2" id="KW-1185">Reference proteome</keyword>